<name>A0A927XKL1_9STRE</name>
<evidence type="ECO:0000313" key="2">
    <source>
        <dbReference type="EMBL" id="MBE6165022.1"/>
    </source>
</evidence>
<organism evidence="2 3">
    <name type="scientific">Streptococcus gallolyticus</name>
    <dbReference type="NCBI Taxonomy" id="315405"/>
    <lineage>
        <taxon>Bacteria</taxon>
        <taxon>Bacillati</taxon>
        <taxon>Bacillota</taxon>
        <taxon>Bacilli</taxon>
        <taxon>Lactobacillales</taxon>
        <taxon>Streptococcaceae</taxon>
        <taxon>Streptococcus</taxon>
    </lineage>
</organism>
<comment type="caution">
    <text evidence="2">The sequence shown here is derived from an EMBL/GenBank/DDBJ whole genome shotgun (WGS) entry which is preliminary data.</text>
</comment>
<dbReference type="SUPFAM" id="SSF159006">
    <property type="entry name" value="YopX-like"/>
    <property type="match status" value="1"/>
</dbReference>
<gene>
    <name evidence="2" type="ORF">E7156_06940</name>
</gene>
<feature type="domain" description="YopX protein" evidence="1">
    <location>
        <begin position="1"/>
        <end position="69"/>
    </location>
</feature>
<proteinExistence type="predicted"/>
<evidence type="ECO:0000259" key="1">
    <source>
        <dbReference type="Pfam" id="PF09643"/>
    </source>
</evidence>
<dbReference type="Pfam" id="PF09643">
    <property type="entry name" value="YopX"/>
    <property type="match status" value="1"/>
</dbReference>
<protein>
    <recommendedName>
        <fullName evidence="1">YopX protein domain-containing protein</fullName>
    </recommendedName>
</protein>
<dbReference type="InterPro" id="IPR023385">
    <property type="entry name" value="YopX-like_C"/>
</dbReference>
<accession>A0A927XKL1</accession>
<reference evidence="2" key="1">
    <citation type="submission" date="2019-04" db="EMBL/GenBank/DDBJ databases">
        <title>Evolution of Biomass-Degrading Anaerobic Consortia Revealed by Metagenomics.</title>
        <authorList>
            <person name="Peng X."/>
        </authorList>
    </citation>
    <scope>NUCLEOTIDE SEQUENCE</scope>
    <source>
        <strain evidence="2">SIG195</strain>
    </source>
</reference>
<dbReference type="Gene3D" id="2.30.30.290">
    <property type="entry name" value="YopX-like domains"/>
    <property type="match status" value="1"/>
</dbReference>
<dbReference type="Proteomes" id="UP000700800">
    <property type="component" value="Unassembled WGS sequence"/>
</dbReference>
<dbReference type="EMBL" id="SVAF01000017">
    <property type="protein sequence ID" value="MBE6165022.1"/>
    <property type="molecule type" value="Genomic_DNA"/>
</dbReference>
<sequence length="76" mass="8807">MQSTGLFDKNGKEIFEGDIVKVLNSLYTVFYDNERGSFRLKPHDERWHTDYMSNFSGGKNFEIIGNMYEGVTDDNS</sequence>
<dbReference type="InterPro" id="IPR019096">
    <property type="entry name" value="YopX_protein"/>
</dbReference>
<dbReference type="AlphaFoldDB" id="A0A927XKL1"/>
<evidence type="ECO:0000313" key="3">
    <source>
        <dbReference type="Proteomes" id="UP000700800"/>
    </source>
</evidence>